<dbReference type="InterPro" id="IPR014729">
    <property type="entry name" value="Rossmann-like_a/b/a_fold"/>
</dbReference>
<name>A0A238U8X1_9FLAO</name>
<dbReference type="InterPro" id="IPR006016">
    <property type="entry name" value="UspA"/>
</dbReference>
<evidence type="ECO:0000313" key="3">
    <source>
        <dbReference type="EMBL" id="SNR14934.1"/>
    </source>
</evidence>
<dbReference type="CDD" id="cd00293">
    <property type="entry name" value="USP-like"/>
    <property type="match status" value="2"/>
</dbReference>
<reference evidence="3 4" key="1">
    <citation type="submission" date="2017-07" db="EMBL/GenBank/DDBJ databases">
        <authorList>
            <person name="Sun Z.S."/>
            <person name="Albrecht U."/>
            <person name="Echele G."/>
            <person name="Lee C.C."/>
        </authorList>
    </citation>
    <scope>NUCLEOTIDE SEQUENCE [LARGE SCALE GENOMIC DNA]</scope>
    <source>
        <strain evidence="4">type strain: KCTC 22618</strain>
    </source>
</reference>
<dbReference type="RefSeq" id="WP_095070255.1">
    <property type="nucleotide sequence ID" value="NZ_LT899436.1"/>
</dbReference>
<dbReference type="PANTHER" id="PTHR46268">
    <property type="entry name" value="STRESS RESPONSE PROTEIN NHAX"/>
    <property type="match status" value="1"/>
</dbReference>
<comment type="similarity">
    <text evidence="1">Belongs to the universal stress protein A family.</text>
</comment>
<dbReference type="PANTHER" id="PTHR46268:SF6">
    <property type="entry name" value="UNIVERSAL STRESS PROTEIN UP12"/>
    <property type="match status" value="1"/>
</dbReference>
<gene>
    <name evidence="3" type="ORF">TJEJU_1186</name>
</gene>
<organism evidence="3 4">
    <name type="scientific">Tenacibaculum jejuense</name>
    <dbReference type="NCBI Taxonomy" id="584609"/>
    <lineage>
        <taxon>Bacteria</taxon>
        <taxon>Pseudomonadati</taxon>
        <taxon>Bacteroidota</taxon>
        <taxon>Flavobacteriia</taxon>
        <taxon>Flavobacteriales</taxon>
        <taxon>Flavobacteriaceae</taxon>
        <taxon>Tenacibaculum</taxon>
    </lineage>
</organism>
<dbReference type="SUPFAM" id="SSF52402">
    <property type="entry name" value="Adenine nucleotide alpha hydrolases-like"/>
    <property type="match status" value="2"/>
</dbReference>
<feature type="domain" description="UspA" evidence="2">
    <location>
        <begin position="1"/>
        <end position="138"/>
    </location>
</feature>
<dbReference type="PRINTS" id="PR01438">
    <property type="entry name" value="UNVRSLSTRESS"/>
</dbReference>
<evidence type="ECO:0000256" key="1">
    <source>
        <dbReference type="ARBA" id="ARBA00008791"/>
    </source>
</evidence>
<evidence type="ECO:0000313" key="4">
    <source>
        <dbReference type="Proteomes" id="UP000215214"/>
    </source>
</evidence>
<dbReference type="AlphaFoldDB" id="A0A238U8X1"/>
<accession>A0A238U8X1</accession>
<dbReference type="InterPro" id="IPR006015">
    <property type="entry name" value="Universal_stress_UspA"/>
</dbReference>
<keyword evidence="4" id="KW-1185">Reference proteome</keyword>
<evidence type="ECO:0000259" key="2">
    <source>
        <dbReference type="Pfam" id="PF00582"/>
    </source>
</evidence>
<protein>
    <submittedName>
        <fullName evidence="3">UspA</fullName>
    </submittedName>
</protein>
<proteinExistence type="inferred from homology"/>
<dbReference type="EMBL" id="LT899436">
    <property type="protein sequence ID" value="SNR14934.1"/>
    <property type="molecule type" value="Genomic_DNA"/>
</dbReference>
<dbReference type="Pfam" id="PF00582">
    <property type="entry name" value="Usp"/>
    <property type="match status" value="2"/>
</dbReference>
<dbReference type="OrthoDB" id="9788959at2"/>
<sequence length="282" mass="32186">MKRILVPVDFSIQSENALKTAAYYGRTFDYEIVAVHMLELSTAMMNNSNTTKETVLYLKLAENKFNEFLDKDYLKDVKVTPILKHYKVFTELNTLYNEEKIDLVMMGSKGATGFKEFLIGSNAQKVIRHSNVPVLVIKDEPLDHGFKKAIFACDFTDDSIGPYKRIKEFCDFIGLQTKMIYVNTPGKSFLSSAEMRNTVKNFFDKANNNSDHLEDVSYISDYTIEAGITNYAKSYDADIIIMTTHGRSSFSQIFDHSITEDVVNHVNIPVISFKILPKSERK</sequence>
<dbReference type="KEGG" id="tje:TJEJU_1186"/>
<feature type="domain" description="UspA" evidence="2">
    <location>
        <begin position="225"/>
        <end position="271"/>
    </location>
</feature>
<dbReference type="Proteomes" id="UP000215214">
    <property type="component" value="Chromosome TJEJU"/>
</dbReference>
<dbReference type="Gene3D" id="3.40.50.620">
    <property type="entry name" value="HUPs"/>
    <property type="match status" value="2"/>
</dbReference>